<dbReference type="Pfam" id="PF12833">
    <property type="entry name" value="HTH_18"/>
    <property type="match status" value="1"/>
</dbReference>
<dbReference type="InterPro" id="IPR018060">
    <property type="entry name" value="HTH_AraC"/>
</dbReference>
<dbReference type="Proteomes" id="UP001515683">
    <property type="component" value="Unassembled WGS sequence"/>
</dbReference>
<sequence length="303" mass="33785">MDPLDSVFAAMRLESALYSRLHPRAPWGVKFIKSHSLRFGFVMAGESWLTVEGSSEPLLLRTGEGFIVQPQTLFALSDHPDSPTRWCEDVFKDCAGQEAQFGGSGAVSDILCGYFTFDAAGAEPLLALLSRATIIPADVERSPLLAATLQLLVLETTQDNPGARIVISRLADVLFMQAIRAHLAQQQGQQGWLAAMADARLGPLIRHMHSDLSYPWTVAELARRAGMSRSAFAAYFHRRTRETPLGYLTRWRIYRARCLLHYPHLTLDAIACKVGYDSAITLGRAFKRLEGISPDNWRRENVR</sequence>
<name>A0ABX0RM34_9GAMM</name>
<dbReference type="Pfam" id="PF12852">
    <property type="entry name" value="Cupin_6"/>
    <property type="match status" value="1"/>
</dbReference>
<dbReference type="InterPro" id="IPR032783">
    <property type="entry name" value="AraC_lig"/>
</dbReference>
<dbReference type="PROSITE" id="PS01124">
    <property type="entry name" value="HTH_ARAC_FAMILY_2"/>
    <property type="match status" value="1"/>
</dbReference>
<comment type="caution">
    <text evidence="5">The sequence shown here is derived from an EMBL/GenBank/DDBJ whole genome shotgun (WGS) entry which is preliminary data.</text>
</comment>
<gene>
    <name evidence="5" type="ORF">F3J40_23020</name>
</gene>
<dbReference type="SUPFAM" id="SSF46689">
    <property type="entry name" value="Homeodomain-like"/>
    <property type="match status" value="2"/>
</dbReference>
<dbReference type="InterPro" id="IPR018062">
    <property type="entry name" value="HTH_AraC-typ_CS"/>
</dbReference>
<keyword evidence="1" id="KW-0805">Transcription regulation</keyword>
<protein>
    <submittedName>
        <fullName evidence="5">AraC family transcriptional regulator</fullName>
    </submittedName>
</protein>
<dbReference type="SMART" id="SM00342">
    <property type="entry name" value="HTH_ARAC"/>
    <property type="match status" value="1"/>
</dbReference>
<evidence type="ECO:0000256" key="3">
    <source>
        <dbReference type="ARBA" id="ARBA00023163"/>
    </source>
</evidence>
<dbReference type="Gene3D" id="1.10.10.60">
    <property type="entry name" value="Homeodomain-like"/>
    <property type="match status" value="2"/>
</dbReference>
<dbReference type="RefSeq" id="WP_167018381.1">
    <property type="nucleotide sequence ID" value="NZ_VWXF01000015.1"/>
</dbReference>
<evidence type="ECO:0000259" key="4">
    <source>
        <dbReference type="PROSITE" id="PS01124"/>
    </source>
</evidence>
<keyword evidence="3" id="KW-0804">Transcription</keyword>
<keyword evidence="2" id="KW-0238">DNA-binding</keyword>
<feature type="domain" description="HTH araC/xylS-type" evidence="4">
    <location>
        <begin position="202"/>
        <end position="300"/>
    </location>
</feature>
<dbReference type="EMBL" id="VWXF01000015">
    <property type="protein sequence ID" value="NIF24449.1"/>
    <property type="molecule type" value="Genomic_DNA"/>
</dbReference>
<evidence type="ECO:0000313" key="6">
    <source>
        <dbReference type="Proteomes" id="UP001515683"/>
    </source>
</evidence>
<dbReference type="InterPro" id="IPR009057">
    <property type="entry name" value="Homeodomain-like_sf"/>
</dbReference>
<reference evidence="5 6" key="1">
    <citation type="journal article" date="2019" name="bioRxiv">
        <title>Bacteria contribute to plant secondary compound degradation in a generalist herbivore system.</title>
        <authorList>
            <person name="Francoeur C.B."/>
            <person name="Khadempour L."/>
            <person name="Moreira-Soto R.D."/>
            <person name="Gotting K."/>
            <person name="Book A.J."/>
            <person name="Pinto-Tomas A.A."/>
            <person name="Keefover-Ring K."/>
            <person name="Currie C.R."/>
        </authorList>
    </citation>
    <scope>NUCLEOTIDE SEQUENCE [LARGE SCALE GENOMIC DNA]</scope>
    <source>
        <strain evidence="5">Acro-835</strain>
    </source>
</reference>
<proteinExistence type="predicted"/>
<dbReference type="PROSITE" id="PS00041">
    <property type="entry name" value="HTH_ARAC_FAMILY_1"/>
    <property type="match status" value="1"/>
</dbReference>
<organism evidence="5 6">
    <name type="scientific">Candidatus Pantoea multigeneris</name>
    <dbReference type="NCBI Taxonomy" id="2608357"/>
    <lineage>
        <taxon>Bacteria</taxon>
        <taxon>Pseudomonadati</taxon>
        <taxon>Pseudomonadota</taxon>
        <taxon>Gammaproteobacteria</taxon>
        <taxon>Enterobacterales</taxon>
        <taxon>Erwiniaceae</taxon>
        <taxon>Pantoea</taxon>
    </lineage>
</organism>
<evidence type="ECO:0000313" key="5">
    <source>
        <dbReference type="EMBL" id="NIF24449.1"/>
    </source>
</evidence>
<dbReference type="PANTHER" id="PTHR46796:SF7">
    <property type="entry name" value="ARAC FAMILY TRANSCRIPTIONAL REGULATOR"/>
    <property type="match status" value="1"/>
</dbReference>
<dbReference type="PANTHER" id="PTHR46796">
    <property type="entry name" value="HTH-TYPE TRANSCRIPTIONAL ACTIVATOR RHAS-RELATED"/>
    <property type="match status" value="1"/>
</dbReference>
<keyword evidence="6" id="KW-1185">Reference proteome</keyword>
<accession>A0ABX0RM34</accession>
<evidence type="ECO:0000256" key="2">
    <source>
        <dbReference type="ARBA" id="ARBA00023125"/>
    </source>
</evidence>
<evidence type="ECO:0000256" key="1">
    <source>
        <dbReference type="ARBA" id="ARBA00023015"/>
    </source>
</evidence>
<dbReference type="InterPro" id="IPR050204">
    <property type="entry name" value="AraC_XylS_family_regulators"/>
</dbReference>